<dbReference type="Pfam" id="PF25198">
    <property type="entry name" value="Spore_GerAC_N"/>
    <property type="match status" value="1"/>
</dbReference>
<gene>
    <name evidence="10" type="ORF">Gferi_12270</name>
</gene>
<accession>A0A1D8GHE1</accession>
<evidence type="ECO:0000256" key="3">
    <source>
        <dbReference type="ARBA" id="ARBA00022544"/>
    </source>
</evidence>
<name>A0A1D8GHE1_9FIRM</name>
<dbReference type="GO" id="GO:0009847">
    <property type="term" value="P:spore germination"/>
    <property type="evidence" value="ECO:0007669"/>
    <property type="project" value="InterPro"/>
</dbReference>
<comment type="subcellular location">
    <subcellularLocation>
        <location evidence="1">Membrane</location>
        <topology evidence="1">Lipid-anchor</topology>
    </subcellularLocation>
</comment>
<evidence type="ECO:0000259" key="8">
    <source>
        <dbReference type="Pfam" id="PF05504"/>
    </source>
</evidence>
<comment type="similarity">
    <text evidence="2">Belongs to the GerABKC lipoprotein family.</text>
</comment>
<evidence type="ECO:0000256" key="4">
    <source>
        <dbReference type="ARBA" id="ARBA00022729"/>
    </source>
</evidence>
<reference evidence="10 11" key="1">
    <citation type="submission" date="2016-09" db="EMBL/GenBank/DDBJ databases">
        <title>Genomic analysis reveals versatility of anaerobic energy metabolism of Geosporobacter ferrireducens IRF9 of phylum Firmicutes.</title>
        <authorList>
            <person name="Kim S.-J."/>
        </authorList>
    </citation>
    <scope>NUCLEOTIDE SEQUENCE [LARGE SCALE GENOMIC DNA]</scope>
    <source>
        <strain evidence="10 11">IRF9</strain>
    </source>
</reference>
<evidence type="ECO:0000256" key="6">
    <source>
        <dbReference type="ARBA" id="ARBA00023139"/>
    </source>
</evidence>
<dbReference type="InterPro" id="IPR057336">
    <property type="entry name" value="GerAC_N"/>
</dbReference>
<dbReference type="Pfam" id="PF05504">
    <property type="entry name" value="Spore_GerAC"/>
    <property type="match status" value="1"/>
</dbReference>
<evidence type="ECO:0000259" key="9">
    <source>
        <dbReference type="Pfam" id="PF25198"/>
    </source>
</evidence>
<keyword evidence="7" id="KW-0449">Lipoprotein</keyword>
<keyword evidence="11" id="KW-1185">Reference proteome</keyword>
<dbReference type="PANTHER" id="PTHR35789">
    <property type="entry name" value="SPORE GERMINATION PROTEIN B3"/>
    <property type="match status" value="1"/>
</dbReference>
<dbReference type="InterPro" id="IPR046953">
    <property type="entry name" value="Spore_GerAC-like_C"/>
</dbReference>
<keyword evidence="3" id="KW-0309">Germination</keyword>
<dbReference type="AlphaFoldDB" id="A0A1D8GHE1"/>
<evidence type="ECO:0000313" key="10">
    <source>
        <dbReference type="EMBL" id="AOT70299.1"/>
    </source>
</evidence>
<dbReference type="EMBL" id="CP017269">
    <property type="protein sequence ID" value="AOT70299.1"/>
    <property type="molecule type" value="Genomic_DNA"/>
</dbReference>
<sequence length="377" mass="42998">MRKLVILLIILSIIALPGCWDFREIQNHFLIVGIAIDPHSGSEDLMVSARIPVPSSNLQEASTLMQEAKIVTRSGKTVLTALEKMGKELKKKLYIGHLQIVVINEQIAKTHMKNIIDTLSRNPQIQRHVYLLITSGEARNVISASSSLDTAPMTDLRNMFDVNVSNSFIPTTLDNFLLDVESHDADPAIPIITTNNNTISVEGMALFNGFDMVGTINGEETRFLSLLPYQKHTEEYYLVRGQYYNKNPQDVFSIRIANKKSSIKVFLKEGRITAQVHIKLWGVIAEYPERPTGTSDEEIYHFAGKQLEELLEKNGNNLIKKTKKYNTDILRIGKYVRAKYPTYWDQIDWREEYKKVDFDIHIEAVVHSAYTSKLTRQ</sequence>
<evidence type="ECO:0000256" key="2">
    <source>
        <dbReference type="ARBA" id="ARBA00007886"/>
    </source>
</evidence>
<dbReference type="InterPro" id="IPR038501">
    <property type="entry name" value="Spore_GerAC_C_sf"/>
</dbReference>
<evidence type="ECO:0000256" key="5">
    <source>
        <dbReference type="ARBA" id="ARBA00023136"/>
    </source>
</evidence>
<evidence type="ECO:0000256" key="1">
    <source>
        <dbReference type="ARBA" id="ARBA00004635"/>
    </source>
</evidence>
<dbReference type="Proteomes" id="UP000095743">
    <property type="component" value="Chromosome"/>
</dbReference>
<keyword evidence="6" id="KW-0564">Palmitate</keyword>
<dbReference type="GO" id="GO:0016020">
    <property type="term" value="C:membrane"/>
    <property type="evidence" value="ECO:0007669"/>
    <property type="project" value="UniProtKB-SubCell"/>
</dbReference>
<keyword evidence="5" id="KW-0472">Membrane</keyword>
<protein>
    <submittedName>
        <fullName evidence="10">Uncharacterized protein</fullName>
    </submittedName>
</protein>
<dbReference type="Gene3D" id="3.30.300.210">
    <property type="entry name" value="Nutrient germinant receptor protein C, domain 3"/>
    <property type="match status" value="1"/>
</dbReference>
<feature type="domain" description="Spore germination GerAC-like C-terminal" evidence="8">
    <location>
        <begin position="202"/>
        <end position="365"/>
    </location>
</feature>
<dbReference type="STRING" id="1424294.Gferi_12270"/>
<evidence type="ECO:0000313" key="11">
    <source>
        <dbReference type="Proteomes" id="UP000095743"/>
    </source>
</evidence>
<keyword evidence="4" id="KW-0732">Signal</keyword>
<organism evidence="10 11">
    <name type="scientific">Geosporobacter ferrireducens</name>
    <dbReference type="NCBI Taxonomy" id="1424294"/>
    <lineage>
        <taxon>Bacteria</taxon>
        <taxon>Bacillati</taxon>
        <taxon>Bacillota</taxon>
        <taxon>Clostridia</taxon>
        <taxon>Peptostreptococcales</taxon>
        <taxon>Thermotaleaceae</taxon>
        <taxon>Geosporobacter</taxon>
    </lineage>
</organism>
<dbReference type="InterPro" id="IPR008844">
    <property type="entry name" value="Spore_GerAC-like"/>
</dbReference>
<evidence type="ECO:0000256" key="7">
    <source>
        <dbReference type="ARBA" id="ARBA00023288"/>
    </source>
</evidence>
<dbReference type="PANTHER" id="PTHR35789:SF1">
    <property type="entry name" value="SPORE GERMINATION PROTEIN B3"/>
    <property type="match status" value="1"/>
</dbReference>
<proteinExistence type="inferred from homology"/>
<dbReference type="NCBIfam" id="TIGR02887">
    <property type="entry name" value="spore_ger_x_C"/>
    <property type="match status" value="1"/>
</dbReference>
<dbReference type="KEGG" id="gfe:Gferi_12270"/>
<feature type="domain" description="Spore germination protein N-terminal" evidence="9">
    <location>
        <begin position="21"/>
        <end position="193"/>
    </location>
</feature>